<reference evidence="1 2" key="1">
    <citation type="journal article" date="2021" name="Astrobiology">
        <title>Bacterial Cellulose Retains Robustness but Its Synthesis Declines After Exposure to a Mars-Like Environment Simulated Outside the International Space Station.</title>
        <authorList>
            <person name="Orlovska I."/>
            <person name="Podolich O."/>
            <person name="Kukharenko O."/>
            <person name="Zaets I."/>
            <person name="Reva O."/>
            <person name="Khirunenko L."/>
            <person name="Zmejkoski D."/>
            <person name="Rogalsky S."/>
            <person name="Barh D."/>
            <person name="Tiwari S."/>
            <person name="Kumavath R."/>
            <person name="Goes-Neto A."/>
            <person name="Azevedo V."/>
            <person name="Brenig B."/>
            <person name="Ghosh P."/>
            <person name="de Vera J.P."/>
            <person name="Kozyrovska N."/>
        </authorList>
    </citation>
    <scope>NUCLEOTIDE SEQUENCE [LARGE SCALE GENOMIC DNA]</scope>
    <source>
        <strain evidence="1 2">IMBG 311</strain>
    </source>
</reference>
<keyword evidence="2" id="KW-1185">Reference proteome</keyword>
<dbReference type="RefSeq" id="WP_214165944.1">
    <property type="nucleotide sequence ID" value="NZ_JABLUU010000041.1"/>
</dbReference>
<accession>A0ABS5SRS6</accession>
<sequence>MSGFVIKQGATFRLAALIRSFDGMVLDLTGCTFSSQLRDALGNLLADLSVQIVPGRTGIIQITSAADTGAWAPGRYRCDLRTVWPDGTIQSSETFPVTVITGVTVPTTGSPSS</sequence>
<protein>
    <submittedName>
        <fullName evidence="1">Uncharacterized protein</fullName>
    </submittedName>
</protein>
<name>A0ABS5SRS6_9PROT</name>
<dbReference type="GeneID" id="79189313"/>
<evidence type="ECO:0000313" key="2">
    <source>
        <dbReference type="Proteomes" id="UP001519538"/>
    </source>
</evidence>
<organism evidence="1 2">
    <name type="scientific">Komagataeibacter oboediens</name>
    <dbReference type="NCBI Taxonomy" id="65958"/>
    <lineage>
        <taxon>Bacteria</taxon>
        <taxon>Pseudomonadati</taxon>
        <taxon>Pseudomonadota</taxon>
        <taxon>Alphaproteobacteria</taxon>
        <taxon>Acetobacterales</taxon>
        <taxon>Acetobacteraceae</taxon>
        <taxon>Komagataeibacter</taxon>
    </lineage>
</organism>
<comment type="caution">
    <text evidence="1">The sequence shown here is derived from an EMBL/GenBank/DDBJ whole genome shotgun (WGS) entry which is preliminary data.</text>
</comment>
<gene>
    <name evidence="1" type="ORF">HNO79_16350</name>
</gene>
<proteinExistence type="predicted"/>
<evidence type="ECO:0000313" key="1">
    <source>
        <dbReference type="EMBL" id="MBT0676934.1"/>
    </source>
</evidence>
<dbReference type="Proteomes" id="UP001519538">
    <property type="component" value="Unassembled WGS sequence"/>
</dbReference>
<dbReference type="EMBL" id="JABLUU010000041">
    <property type="protein sequence ID" value="MBT0676934.1"/>
    <property type="molecule type" value="Genomic_DNA"/>
</dbReference>